<protein>
    <recommendedName>
        <fullName evidence="4">Lipoxygenase domain-containing protein</fullName>
    </recommendedName>
</protein>
<feature type="domain" description="Lipoxygenase" evidence="4">
    <location>
        <begin position="1"/>
        <end position="84"/>
    </location>
</feature>
<dbReference type="SUPFAM" id="SSF48484">
    <property type="entry name" value="Lipoxigenase"/>
    <property type="match status" value="1"/>
</dbReference>
<dbReference type="PANTHER" id="PTHR11771">
    <property type="entry name" value="LIPOXYGENASE"/>
    <property type="match status" value="1"/>
</dbReference>
<keyword evidence="2" id="KW-0223">Dioxygenase</keyword>
<sequence length="84" mass="9560">MWFNNANVCVHQANTHLGFTHIVMEGFVIAVHRHLSQSHPVFKLLAPHFLYLIAINERGVGALLEEEAIFDSLRLRLVLMVLLS</sequence>
<keyword evidence="1" id="KW-0479">Metal-binding</keyword>
<dbReference type="PRINTS" id="PR00087">
    <property type="entry name" value="LIPOXYGENASE"/>
</dbReference>
<evidence type="ECO:0000313" key="6">
    <source>
        <dbReference type="Proteomes" id="UP000828390"/>
    </source>
</evidence>
<proteinExistence type="predicted"/>
<dbReference type="InterPro" id="IPR020834">
    <property type="entry name" value="LipOase_CS"/>
</dbReference>
<dbReference type="InterPro" id="IPR013819">
    <property type="entry name" value="LipOase_C"/>
</dbReference>
<dbReference type="InterPro" id="IPR000907">
    <property type="entry name" value="LipOase"/>
</dbReference>
<dbReference type="Pfam" id="PF00305">
    <property type="entry name" value="Lipoxygenase"/>
    <property type="match status" value="1"/>
</dbReference>
<reference evidence="5" key="2">
    <citation type="submission" date="2020-11" db="EMBL/GenBank/DDBJ databases">
        <authorList>
            <person name="McCartney M.A."/>
            <person name="Auch B."/>
            <person name="Kono T."/>
            <person name="Mallez S."/>
            <person name="Becker A."/>
            <person name="Gohl D.M."/>
            <person name="Silverstein K.A.T."/>
            <person name="Koren S."/>
            <person name="Bechman K.B."/>
            <person name="Herman A."/>
            <person name="Abrahante J.E."/>
            <person name="Garbe J."/>
        </authorList>
    </citation>
    <scope>NUCLEOTIDE SEQUENCE</scope>
    <source>
        <strain evidence="5">Duluth1</strain>
        <tissue evidence="5">Whole animal</tissue>
    </source>
</reference>
<evidence type="ECO:0000313" key="5">
    <source>
        <dbReference type="EMBL" id="KAH3775251.1"/>
    </source>
</evidence>
<dbReference type="AlphaFoldDB" id="A0A9D4IH39"/>
<evidence type="ECO:0000256" key="3">
    <source>
        <dbReference type="ARBA" id="ARBA00023002"/>
    </source>
</evidence>
<comment type="caution">
    <text evidence="5">The sequence shown here is derived from an EMBL/GenBank/DDBJ whole genome shotgun (WGS) entry which is preliminary data.</text>
</comment>
<dbReference type="InterPro" id="IPR036226">
    <property type="entry name" value="LipOase_C_sf"/>
</dbReference>
<dbReference type="GO" id="GO:0034440">
    <property type="term" value="P:lipid oxidation"/>
    <property type="evidence" value="ECO:0007669"/>
    <property type="project" value="InterPro"/>
</dbReference>
<dbReference type="PROSITE" id="PS00081">
    <property type="entry name" value="LIPOXYGENASE_2"/>
    <property type="match status" value="1"/>
</dbReference>
<keyword evidence="6" id="KW-1185">Reference proteome</keyword>
<gene>
    <name evidence="5" type="ORF">DPMN_176651</name>
</gene>
<evidence type="ECO:0000256" key="1">
    <source>
        <dbReference type="ARBA" id="ARBA00022723"/>
    </source>
</evidence>
<dbReference type="EMBL" id="JAIWYP010000009">
    <property type="protein sequence ID" value="KAH3775251.1"/>
    <property type="molecule type" value="Genomic_DNA"/>
</dbReference>
<reference evidence="5" key="1">
    <citation type="journal article" date="2019" name="bioRxiv">
        <title>The Genome of the Zebra Mussel, Dreissena polymorpha: A Resource for Invasive Species Research.</title>
        <authorList>
            <person name="McCartney M.A."/>
            <person name="Auch B."/>
            <person name="Kono T."/>
            <person name="Mallez S."/>
            <person name="Zhang Y."/>
            <person name="Obille A."/>
            <person name="Becker A."/>
            <person name="Abrahante J.E."/>
            <person name="Garbe J."/>
            <person name="Badalamenti J.P."/>
            <person name="Herman A."/>
            <person name="Mangelson H."/>
            <person name="Liachko I."/>
            <person name="Sullivan S."/>
            <person name="Sone E.D."/>
            <person name="Koren S."/>
            <person name="Silverstein K.A.T."/>
            <person name="Beckman K.B."/>
            <person name="Gohl D.M."/>
        </authorList>
    </citation>
    <scope>NUCLEOTIDE SEQUENCE</scope>
    <source>
        <strain evidence="5">Duluth1</strain>
        <tissue evidence="5">Whole animal</tissue>
    </source>
</reference>
<accession>A0A9D4IH39</accession>
<dbReference type="Proteomes" id="UP000828390">
    <property type="component" value="Unassembled WGS sequence"/>
</dbReference>
<keyword evidence="3" id="KW-0560">Oxidoreductase</keyword>
<evidence type="ECO:0000256" key="2">
    <source>
        <dbReference type="ARBA" id="ARBA00022964"/>
    </source>
</evidence>
<organism evidence="5 6">
    <name type="scientific">Dreissena polymorpha</name>
    <name type="common">Zebra mussel</name>
    <name type="synonym">Mytilus polymorpha</name>
    <dbReference type="NCBI Taxonomy" id="45954"/>
    <lineage>
        <taxon>Eukaryota</taxon>
        <taxon>Metazoa</taxon>
        <taxon>Spiralia</taxon>
        <taxon>Lophotrochozoa</taxon>
        <taxon>Mollusca</taxon>
        <taxon>Bivalvia</taxon>
        <taxon>Autobranchia</taxon>
        <taxon>Heteroconchia</taxon>
        <taxon>Euheterodonta</taxon>
        <taxon>Imparidentia</taxon>
        <taxon>Neoheterodontei</taxon>
        <taxon>Myida</taxon>
        <taxon>Dreissenoidea</taxon>
        <taxon>Dreissenidae</taxon>
        <taxon>Dreissena</taxon>
    </lineage>
</organism>
<dbReference type="Gene3D" id="1.20.245.10">
    <property type="entry name" value="Lipoxygenase-1, Domain 5"/>
    <property type="match status" value="1"/>
</dbReference>
<name>A0A9D4IH39_DREPO</name>
<evidence type="ECO:0000259" key="4">
    <source>
        <dbReference type="PROSITE" id="PS51393"/>
    </source>
</evidence>
<dbReference type="GO" id="GO:0046872">
    <property type="term" value="F:metal ion binding"/>
    <property type="evidence" value="ECO:0007669"/>
    <property type="project" value="UniProtKB-KW"/>
</dbReference>
<dbReference type="PROSITE" id="PS51393">
    <property type="entry name" value="LIPOXYGENASE_3"/>
    <property type="match status" value="1"/>
</dbReference>
<dbReference type="GO" id="GO:0016702">
    <property type="term" value="F:oxidoreductase activity, acting on single donors with incorporation of molecular oxygen, incorporation of two atoms of oxygen"/>
    <property type="evidence" value="ECO:0007669"/>
    <property type="project" value="InterPro"/>
</dbReference>